<keyword evidence="2" id="KW-1185">Reference proteome</keyword>
<dbReference type="AlphaFoldDB" id="A0A1A9UDV9"/>
<organism evidence="1 2">
    <name type="scientific">Glossina austeni</name>
    <name type="common">Savannah tsetse fly</name>
    <dbReference type="NCBI Taxonomy" id="7395"/>
    <lineage>
        <taxon>Eukaryota</taxon>
        <taxon>Metazoa</taxon>
        <taxon>Ecdysozoa</taxon>
        <taxon>Arthropoda</taxon>
        <taxon>Hexapoda</taxon>
        <taxon>Insecta</taxon>
        <taxon>Pterygota</taxon>
        <taxon>Neoptera</taxon>
        <taxon>Endopterygota</taxon>
        <taxon>Diptera</taxon>
        <taxon>Brachycera</taxon>
        <taxon>Muscomorpha</taxon>
        <taxon>Hippoboscoidea</taxon>
        <taxon>Glossinidae</taxon>
        <taxon>Glossina</taxon>
    </lineage>
</organism>
<accession>A0A1A9UDV9</accession>
<evidence type="ECO:0000313" key="1">
    <source>
        <dbReference type="EnsemblMetazoa" id="GAUT001360-PA"/>
    </source>
</evidence>
<dbReference type="Proteomes" id="UP000078200">
    <property type="component" value="Unassembled WGS sequence"/>
</dbReference>
<reference evidence="1" key="1">
    <citation type="submission" date="2020-05" db="UniProtKB">
        <authorList>
            <consortium name="EnsemblMetazoa"/>
        </authorList>
    </citation>
    <scope>IDENTIFICATION</scope>
    <source>
        <strain evidence="1">TTRI</strain>
    </source>
</reference>
<dbReference type="VEuPathDB" id="VectorBase:GAUT001360"/>
<dbReference type="EnsemblMetazoa" id="GAUT001360-RA">
    <property type="protein sequence ID" value="GAUT001360-PA"/>
    <property type="gene ID" value="GAUT001360"/>
</dbReference>
<name>A0A1A9UDV9_GLOAU</name>
<sequence>MRKRIVIRKPDFTSLTKILLALHCLLIKIDIHLMTWFVDVSWCSQLTFKLNLVFVHSSKRLSTPQKMIDALKAFISKRSTLRLKKCYEKLISTPDLKSINYKENNLRTNKNVSVAKHFL</sequence>
<evidence type="ECO:0000313" key="2">
    <source>
        <dbReference type="Proteomes" id="UP000078200"/>
    </source>
</evidence>
<protein>
    <submittedName>
        <fullName evidence="1">Uncharacterized protein</fullName>
    </submittedName>
</protein>
<proteinExistence type="predicted"/>